<proteinExistence type="predicted"/>
<feature type="coiled-coil region" evidence="1">
    <location>
        <begin position="73"/>
        <end position="151"/>
    </location>
</feature>
<comment type="caution">
    <text evidence="2">The sequence shown here is derived from an EMBL/GenBank/DDBJ whole genome shotgun (WGS) entry which is preliminary data.</text>
</comment>
<dbReference type="Proteomes" id="UP000190973">
    <property type="component" value="Unassembled WGS sequence"/>
</dbReference>
<dbReference type="RefSeq" id="WP_077838555.1">
    <property type="nucleotide sequence ID" value="NZ_JABTAE010000001.1"/>
</dbReference>
<sequence length="1017" mass="119377">MSIKNGVKIASINGAEVLKIKAGKEGEIKYNTVFSDSLLLDKLKSEGLKISKQGSTKDIINVKFDYGYTDDEAKELMEEYNKTKAKNKSLKKDNRDDINRIKQLNKMIKKIKCELKVFKKELLALTDKKEIDKLQNKIDTRKNKLIKYKEELKGLDCKVLNELNKNINNMADLEMRIEDGIYKKEDIRDLLYDEGFSLDVYKTVKKQKVFDKTIEYVYFFRSAGKAKDGTDYFINKELFEKIDEWHRMGIELSDENCKLVEMEVYKSLIASAISGYITIKPSEILVMKDLDVYSKEKDVIKVIRNEASEKKESIAIHTKDRCMNTIWDGMCLLQRDEQQGLIEGFRGLRQHFYKTAGFVSDFQLYFKEYYGDNYETATITDMFGREVKVSTCKMITTNNALKFIKFLGTDKKAFEQWAEYVEKNDCKFGITKENHLSKYGDKLQRMSYQMLMSLDINQNQLKEIFKDSLNYIMKLKNDNEFFIEHLKRTATTVNNNALLADLATTYPTFINSYMFKDARKQEVYQYKETLKRGKLLSESENETILANPMTLLYYCTGQLNEYITDGILGENKNGELYTDKTLPNNNSCYCLMFNHNDKIGAFRSPQNSMNNVLMFKNNITDKMNKYFKYFGKNVIAVNMIRNDVCQRGNGLDEDLDFLYCSTSKTIVEACEKAQKFPTIINGFKPSPDANNYSNTAKDRAKVDNVLQKSQKAIGTSSNVAMLYLTQYWHLINKYREEKDYRYKKEMEDYNFYWLEGYEEYRTKEEIDLEDKMLDNVCILSIIAQVCIDLAKRKMQLGQDDDDNAINNEIERLRRELPFKEKPIFWQYTSSSFDEDNIEKKLKTKDKEAWKQLSKKDRSLAIKNERKNMIESLYDYDCPMNWLLKEIDKIEDANTTNRISDENFLIMYGNGDSRDGKQAKKIEGIVEEFQKISRYLNACDEDDDETVNEYYNLLYNEYLEKVKRYSVDLDTMSLMIARALNKENKFLKSNSKIKTKLLNILYEKDRENFVKCFGDYEK</sequence>
<keyword evidence="1" id="KW-0175">Coiled coil</keyword>
<gene>
    <name evidence="2" type="ORF">CLBCK_19240</name>
</gene>
<reference evidence="2 3" key="1">
    <citation type="submission" date="2016-05" db="EMBL/GenBank/DDBJ databases">
        <title>Microbial solvent formation.</title>
        <authorList>
            <person name="Poehlein A."/>
            <person name="Montoya Solano J.D."/>
            <person name="Flitsch S."/>
            <person name="Krabben P."/>
            <person name="Duerre P."/>
            <person name="Daniel R."/>
        </authorList>
    </citation>
    <scope>NUCLEOTIDE SEQUENCE [LARGE SCALE GENOMIC DNA]</scope>
    <source>
        <strain evidence="2 3">DSM 53</strain>
    </source>
</reference>
<protein>
    <submittedName>
        <fullName evidence="2">Uncharacterized protein</fullName>
    </submittedName>
</protein>
<evidence type="ECO:0000313" key="3">
    <source>
        <dbReference type="Proteomes" id="UP000190973"/>
    </source>
</evidence>
<evidence type="ECO:0000313" key="2">
    <source>
        <dbReference type="EMBL" id="OOM62221.1"/>
    </source>
</evidence>
<organism evidence="2 3">
    <name type="scientific">Clostridium beijerinckii</name>
    <name type="common">Clostridium MP</name>
    <dbReference type="NCBI Taxonomy" id="1520"/>
    <lineage>
        <taxon>Bacteria</taxon>
        <taxon>Bacillati</taxon>
        <taxon>Bacillota</taxon>
        <taxon>Clostridia</taxon>
        <taxon>Eubacteriales</taxon>
        <taxon>Clostridiaceae</taxon>
        <taxon>Clostridium</taxon>
    </lineage>
</organism>
<accession>A0A1S8S9V2</accession>
<dbReference type="EMBL" id="LZZI01000026">
    <property type="protein sequence ID" value="OOM62221.1"/>
    <property type="molecule type" value="Genomic_DNA"/>
</dbReference>
<dbReference type="AlphaFoldDB" id="A0A1S8S9V2"/>
<name>A0A1S8S9V2_CLOBE</name>
<evidence type="ECO:0000256" key="1">
    <source>
        <dbReference type="SAM" id="Coils"/>
    </source>
</evidence>